<organism evidence="1 3">
    <name type="scientific">Dorea formicigenerans</name>
    <dbReference type="NCBI Taxonomy" id="39486"/>
    <lineage>
        <taxon>Bacteria</taxon>
        <taxon>Bacillati</taxon>
        <taxon>Bacillota</taxon>
        <taxon>Clostridia</taxon>
        <taxon>Lachnospirales</taxon>
        <taxon>Lachnospiraceae</taxon>
        <taxon>Dorea</taxon>
    </lineage>
</organism>
<dbReference type="SUPFAM" id="SSF47598">
    <property type="entry name" value="Ribbon-helix-helix"/>
    <property type="match status" value="1"/>
</dbReference>
<proteinExistence type="predicted"/>
<reference evidence="3 4" key="1">
    <citation type="submission" date="2018-08" db="EMBL/GenBank/DDBJ databases">
        <title>A genome reference for cultivated species of the human gut microbiota.</title>
        <authorList>
            <person name="Zou Y."/>
            <person name="Xue W."/>
            <person name="Luo G."/>
        </authorList>
    </citation>
    <scope>NUCLEOTIDE SEQUENCE [LARGE SCALE GENOMIC DNA]</scope>
    <source>
        <strain evidence="1 3">AF25-11</strain>
        <strain evidence="2 4">AF31-13BH</strain>
    </source>
</reference>
<dbReference type="Proteomes" id="UP000285652">
    <property type="component" value="Unassembled WGS sequence"/>
</dbReference>
<dbReference type="Proteomes" id="UP000283652">
    <property type="component" value="Unassembled WGS sequence"/>
</dbReference>
<sequence length="49" mass="5698">MGNTIPTTVRIPEELKTDLEEISKRENRSLNNLINIILQSYVNEDKAKR</sequence>
<evidence type="ECO:0000313" key="4">
    <source>
        <dbReference type="Proteomes" id="UP000285652"/>
    </source>
</evidence>
<evidence type="ECO:0000313" key="1">
    <source>
        <dbReference type="EMBL" id="RGR58946.1"/>
    </source>
</evidence>
<dbReference type="EMBL" id="QRQQ01000013">
    <property type="protein sequence ID" value="RHN14232.1"/>
    <property type="molecule type" value="Genomic_DNA"/>
</dbReference>
<dbReference type="InterPro" id="IPR010985">
    <property type="entry name" value="Ribbon_hlx_hlx"/>
</dbReference>
<dbReference type="AlphaFoldDB" id="A0A412F0Y8"/>
<dbReference type="RefSeq" id="WP_118398354.1">
    <property type="nucleotide sequence ID" value="NZ_QRQQ01000013.1"/>
</dbReference>
<name>A0A412F0Y8_9FIRM</name>
<evidence type="ECO:0000313" key="3">
    <source>
        <dbReference type="Proteomes" id="UP000283652"/>
    </source>
</evidence>
<evidence type="ECO:0000313" key="2">
    <source>
        <dbReference type="EMBL" id="RHN14232.1"/>
    </source>
</evidence>
<gene>
    <name evidence="1" type="ORF">DWY33_07685</name>
    <name evidence="2" type="ORF">DWZ24_13030</name>
</gene>
<protein>
    <submittedName>
        <fullName evidence="1">CopG family transcriptional regulator</fullName>
    </submittedName>
</protein>
<dbReference type="GO" id="GO:0006355">
    <property type="term" value="P:regulation of DNA-templated transcription"/>
    <property type="evidence" value="ECO:0007669"/>
    <property type="project" value="InterPro"/>
</dbReference>
<accession>A0A412F0Y8</accession>
<comment type="caution">
    <text evidence="1">The sequence shown here is derived from an EMBL/GenBank/DDBJ whole genome shotgun (WGS) entry which is preliminary data.</text>
</comment>
<dbReference type="Gene3D" id="1.10.1220.10">
    <property type="entry name" value="Met repressor-like"/>
    <property type="match status" value="1"/>
</dbReference>
<dbReference type="InterPro" id="IPR013321">
    <property type="entry name" value="Arc_rbn_hlx_hlx"/>
</dbReference>
<dbReference type="EMBL" id="QRUK01000011">
    <property type="protein sequence ID" value="RGR58946.1"/>
    <property type="molecule type" value="Genomic_DNA"/>
</dbReference>